<keyword evidence="6 7" id="KW-0539">Nucleus</keyword>
<evidence type="ECO:0000256" key="7">
    <source>
        <dbReference type="RuleBase" id="RU003894"/>
    </source>
</evidence>
<reference evidence="11" key="1">
    <citation type="submission" date="2011-07" db="EMBL/GenBank/DDBJ databases">
        <authorList>
            <consortium name="Caenorhabditis brenneri Sequencing and Analysis Consortium"/>
            <person name="Wilson R.K."/>
        </authorList>
    </citation>
    <scope>NUCLEOTIDE SEQUENCE [LARGE SCALE GENOMIC DNA]</scope>
    <source>
        <strain evidence="11">PB2801</strain>
    </source>
</reference>
<feature type="domain" description="H15" evidence="9">
    <location>
        <begin position="59"/>
        <end position="134"/>
    </location>
</feature>
<dbReference type="OrthoDB" id="1110759at2759"/>
<dbReference type="AlphaFoldDB" id="G0P1J4"/>
<keyword evidence="4" id="KW-0007">Acetylation</keyword>
<dbReference type="PANTHER" id="PTHR11467">
    <property type="entry name" value="HISTONE H1"/>
    <property type="match status" value="1"/>
</dbReference>
<organism evidence="11">
    <name type="scientific">Caenorhabditis brenneri</name>
    <name type="common">Nematode worm</name>
    <dbReference type="NCBI Taxonomy" id="135651"/>
    <lineage>
        <taxon>Eukaryota</taxon>
        <taxon>Metazoa</taxon>
        <taxon>Ecdysozoa</taxon>
        <taxon>Nematoda</taxon>
        <taxon>Chromadorea</taxon>
        <taxon>Rhabditida</taxon>
        <taxon>Rhabditina</taxon>
        <taxon>Rhabditomorpha</taxon>
        <taxon>Rhabditoidea</taxon>
        <taxon>Rhabditidae</taxon>
        <taxon>Peloderinae</taxon>
        <taxon>Caenorhabditis</taxon>
    </lineage>
</organism>
<dbReference type="PROSITE" id="PS51504">
    <property type="entry name" value="H15"/>
    <property type="match status" value="1"/>
</dbReference>
<comment type="subcellular location">
    <subcellularLocation>
        <location evidence="2">Chromosome</location>
    </subcellularLocation>
    <subcellularLocation>
        <location evidence="1 7">Nucleus</location>
    </subcellularLocation>
</comment>
<dbReference type="SMART" id="SM00526">
    <property type="entry name" value="H15"/>
    <property type="match status" value="1"/>
</dbReference>
<gene>
    <name evidence="10" type="ORF">CAEBREN_13144</name>
</gene>
<evidence type="ECO:0000256" key="6">
    <source>
        <dbReference type="ARBA" id="ARBA00023242"/>
    </source>
</evidence>
<dbReference type="InParanoid" id="G0P1J4"/>
<keyword evidence="3 7" id="KW-0158">Chromosome</keyword>
<proteinExistence type="inferred from homology"/>
<evidence type="ECO:0000259" key="9">
    <source>
        <dbReference type="PROSITE" id="PS51504"/>
    </source>
</evidence>
<dbReference type="Gene3D" id="1.10.10.10">
    <property type="entry name" value="Winged helix-like DNA-binding domain superfamily/Winged helix DNA-binding domain"/>
    <property type="match status" value="1"/>
</dbReference>
<dbReference type="Proteomes" id="UP000008068">
    <property type="component" value="Unassembled WGS sequence"/>
</dbReference>
<dbReference type="InterPro" id="IPR005818">
    <property type="entry name" value="Histone_H1/H5_H15"/>
</dbReference>
<evidence type="ECO:0000313" key="10">
    <source>
        <dbReference type="EMBL" id="EGT42370.1"/>
    </source>
</evidence>
<dbReference type="SUPFAM" id="SSF46785">
    <property type="entry name" value="Winged helix' DNA-binding domain"/>
    <property type="match status" value="1"/>
</dbReference>
<dbReference type="Pfam" id="PF00538">
    <property type="entry name" value="Linker_histone"/>
    <property type="match status" value="1"/>
</dbReference>
<dbReference type="GO" id="GO:0045910">
    <property type="term" value="P:negative regulation of DNA recombination"/>
    <property type="evidence" value="ECO:0007669"/>
    <property type="project" value="TreeGrafter"/>
</dbReference>
<dbReference type="GO" id="GO:0005634">
    <property type="term" value="C:nucleus"/>
    <property type="evidence" value="ECO:0007669"/>
    <property type="project" value="UniProtKB-SubCell"/>
</dbReference>
<evidence type="ECO:0000256" key="8">
    <source>
        <dbReference type="SAM" id="MobiDB-lite"/>
    </source>
</evidence>
<dbReference type="InterPro" id="IPR036390">
    <property type="entry name" value="WH_DNA-bd_sf"/>
</dbReference>
<dbReference type="PANTHER" id="PTHR11467:SF36">
    <property type="entry name" value="HISTONE 24-RELATED"/>
    <property type="match status" value="1"/>
</dbReference>
<comment type="similarity">
    <text evidence="7">Belongs to the histone H1/H5 family.</text>
</comment>
<dbReference type="GO" id="GO:0006334">
    <property type="term" value="P:nucleosome assembly"/>
    <property type="evidence" value="ECO:0007669"/>
    <property type="project" value="InterPro"/>
</dbReference>
<dbReference type="EMBL" id="GL380014">
    <property type="protein sequence ID" value="EGT42370.1"/>
    <property type="molecule type" value="Genomic_DNA"/>
</dbReference>
<dbReference type="HOGENOM" id="CLU_052897_1_1_1"/>
<dbReference type="GO" id="GO:0000786">
    <property type="term" value="C:nucleosome"/>
    <property type="evidence" value="ECO:0007669"/>
    <property type="project" value="InterPro"/>
</dbReference>
<feature type="region of interest" description="Disordered" evidence="8">
    <location>
        <begin position="1"/>
        <end position="37"/>
    </location>
</feature>
<dbReference type="InterPro" id="IPR005819">
    <property type="entry name" value="H1/H5"/>
</dbReference>
<name>G0P1J4_CAEBE</name>
<feature type="region of interest" description="Disordered" evidence="8">
    <location>
        <begin position="131"/>
        <end position="207"/>
    </location>
</feature>
<dbReference type="OMA" id="HPAYLEM"/>
<sequence length="207" mass="21738">MANKLGDLPVPRIMLSSKKQRAPRSPKSPAAKSGKTAKAVKAAAAAKIPKIQKAKSTAEHPTYLEMVTDAIATLKDRKGASRQAIYKHIVAAHSLVKSPANEKKVRHQLAQALKKGTTTGSLLQASQGRFKIQKAGAASPKAASTRKSSTPKAKTTPKSMKKVATSPSEKKAKSPKQVAKPSVKKSKKAPVKKEVAEAPATPDAVAA</sequence>
<dbReference type="GO" id="GO:0031492">
    <property type="term" value="F:nucleosomal DNA binding"/>
    <property type="evidence" value="ECO:0007669"/>
    <property type="project" value="TreeGrafter"/>
</dbReference>
<evidence type="ECO:0000256" key="5">
    <source>
        <dbReference type="ARBA" id="ARBA00023125"/>
    </source>
</evidence>
<feature type="compositionally biased region" description="Low complexity" evidence="8">
    <location>
        <begin position="197"/>
        <end position="207"/>
    </location>
</feature>
<evidence type="ECO:0000313" key="11">
    <source>
        <dbReference type="Proteomes" id="UP000008068"/>
    </source>
</evidence>
<dbReference type="PRINTS" id="PR00624">
    <property type="entry name" value="HISTONEH5"/>
</dbReference>
<dbReference type="GO" id="GO:0030527">
    <property type="term" value="F:structural constituent of chromatin"/>
    <property type="evidence" value="ECO:0007669"/>
    <property type="project" value="InterPro"/>
</dbReference>
<protein>
    <recommendedName>
        <fullName evidence="9">H15 domain-containing protein</fullName>
    </recommendedName>
</protein>
<accession>G0P1J4</accession>
<dbReference type="CDD" id="cd00073">
    <property type="entry name" value="H15"/>
    <property type="match status" value="1"/>
</dbReference>
<evidence type="ECO:0000256" key="4">
    <source>
        <dbReference type="ARBA" id="ARBA00022990"/>
    </source>
</evidence>
<dbReference type="GO" id="GO:0030261">
    <property type="term" value="P:chromosome condensation"/>
    <property type="evidence" value="ECO:0007669"/>
    <property type="project" value="TreeGrafter"/>
</dbReference>
<feature type="compositionally biased region" description="Low complexity" evidence="8">
    <location>
        <begin position="141"/>
        <end position="158"/>
    </location>
</feature>
<dbReference type="eggNOG" id="KOG4012">
    <property type="taxonomic scope" value="Eukaryota"/>
</dbReference>
<evidence type="ECO:0000256" key="3">
    <source>
        <dbReference type="ARBA" id="ARBA00022454"/>
    </source>
</evidence>
<keyword evidence="5 7" id="KW-0238">DNA-binding</keyword>
<keyword evidence="11" id="KW-1185">Reference proteome</keyword>
<evidence type="ECO:0000256" key="2">
    <source>
        <dbReference type="ARBA" id="ARBA00004286"/>
    </source>
</evidence>
<dbReference type="GO" id="GO:0003690">
    <property type="term" value="F:double-stranded DNA binding"/>
    <property type="evidence" value="ECO:0007669"/>
    <property type="project" value="TreeGrafter"/>
</dbReference>
<dbReference type="STRING" id="135651.G0P1J4"/>
<evidence type="ECO:0000256" key="1">
    <source>
        <dbReference type="ARBA" id="ARBA00004123"/>
    </source>
</evidence>
<dbReference type="InterPro" id="IPR036388">
    <property type="entry name" value="WH-like_DNA-bd_sf"/>
</dbReference>